<feature type="transmembrane region" description="Helical" evidence="9">
    <location>
        <begin position="12"/>
        <end position="31"/>
    </location>
</feature>
<keyword evidence="5 9" id="KW-0812">Transmembrane</keyword>
<keyword evidence="6 9" id="KW-1133">Transmembrane helix</keyword>
<evidence type="ECO:0000256" key="9">
    <source>
        <dbReference type="SAM" id="Phobius"/>
    </source>
</evidence>
<dbReference type="Gene3D" id="3.30.70.1430">
    <property type="entry name" value="Multidrug efflux transporter AcrB pore domain"/>
    <property type="match status" value="2"/>
</dbReference>
<sequence length="1264" mass="136386">MISRFFIDRPIFANVLAVLTLLFGAVALYRLPVERYPPITPPTVQVSANYPGANAKVVTDTVAAPIEQQINGVENMMYMSSTSSADGSYGLTITFEIGTNLDDAQVLVQNRLSVAEPQLPEEVRRQGVTVRKQSSAIILAISMTAPPPKDRYNLTLDPVALRETGVTLEQALAAIATAGARAEPHANKQPLCYQIVAPDTFADNGPAGADKLRQIALAPAGRATVPLSDVGRVDELPGAYDGLFLSNYATLRLRDDLSRVPGVGDVIVRGVGSYSMRVWLNPDKLAARKLTTEDVLGALRRQNVQVAAGQVGQPPNPSGQRFQYTVTTLGRLSDPEEFKNIIVKSGAAGQLVYLREVADVELGGQSYDSFASRSAYPSANLLVYQLPGSNALEVAKGVRAAMEKVKPTLPPGMEYSIPFDTTKFVEAAIDEVYITLFEAGALVLIVILVFLQSWRALLVPATTVPITIIGAFAFMLMLGFSVNLLTLFGLILAIGIVVDDAIVIVENASHHIEQGMAPRSATIQAMNEVTGPVISITLVLMAVFLPTAFLGGITGQLYKQFALTIAATALISAVNALTLKPAQCALWLKPVAKKGWFSKLFDAVYKPIEGAYAWSIKILLRVWWLALVAFLALAVGTGVWYQKTPAGFLPDEDQGYVIIAVQLPDAASIDRTREVVDKMNGVFRKTEGVENWFVLGGFSLLDGTAAPNSATAFAAWKDWKYRERPDLAQEALVGKLQREFGGFRDARIFVLVPPSIQGLGFVGGFQIQIEDREGVGTDVLQERATAVAMAAGRNPEIDAMKTASTFRAGVPQIYLDIDREKAEKMGVKMDDVFATLQANLGSVYVNDFNKFGRTYQLRIQADSRYRGDTNAIKRLEVPGREGGVNPDGSTRVGPRPRVPLGTLLKDEIRIGPQSIIRYNLYPTAQIPGRANPGVSSSDAIKVMEEVATRELPPTMGFEWTGLSYQEKRVGGAAFNLLGKPITESYIVFALAVFMVYLVLAALYESWLLPFAVILVVPLGLLGVVAAVNARIWLHEFYVRAQAAIAKGEATWWHQHMPNVSTMDNNIYTQIGVVLIIALASKNAILIVEFARELRFAGRSIRQAALEAARMRFRPIIMTSFAFILGVVPLVFATGAGAASRQSLGTAVFGGMLTSTILAVFFVPVFYIAIQGLIELKNGPPKPPPGEGLPVAGGETHGTHGHGAHNAHEIHGVAAPASQPPHAEIAEPPIAEIIVDEPHENGKLIAVEGEQPGSVHEPPPAPEAK</sequence>
<feature type="transmembrane region" description="Helical" evidence="9">
    <location>
        <begin position="1066"/>
        <end position="1090"/>
    </location>
</feature>
<evidence type="ECO:0000256" key="7">
    <source>
        <dbReference type="ARBA" id="ARBA00023136"/>
    </source>
</evidence>
<evidence type="ECO:0000256" key="3">
    <source>
        <dbReference type="ARBA" id="ARBA00022475"/>
    </source>
</evidence>
<feature type="transmembrane region" description="Helical" evidence="9">
    <location>
        <begin position="561"/>
        <end position="579"/>
    </location>
</feature>
<dbReference type="SUPFAM" id="SSF82714">
    <property type="entry name" value="Multidrug efflux transporter AcrB TolC docking domain, DN and DC subdomains"/>
    <property type="match status" value="2"/>
</dbReference>
<evidence type="ECO:0000256" key="8">
    <source>
        <dbReference type="SAM" id="MobiDB-lite"/>
    </source>
</evidence>
<dbReference type="Proteomes" id="UP000464178">
    <property type="component" value="Chromosome"/>
</dbReference>
<dbReference type="Pfam" id="PF00873">
    <property type="entry name" value="ACR_tran"/>
    <property type="match status" value="3"/>
</dbReference>
<feature type="transmembrane region" description="Helical" evidence="9">
    <location>
        <begin position="1143"/>
        <end position="1169"/>
    </location>
</feature>
<dbReference type="EMBL" id="LR593886">
    <property type="protein sequence ID" value="VTR96515.1"/>
    <property type="molecule type" value="Genomic_DNA"/>
</dbReference>
<feature type="transmembrane region" description="Helical" evidence="9">
    <location>
        <begin position="432"/>
        <end position="451"/>
    </location>
</feature>
<name>A0A6P2D817_9BACT</name>
<keyword evidence="7 9" id="KW-0472">Membrane</keyword>
<dbReference type="Gene3D" id="1.20.1640.10">
    <property type="entry name" value="Multidrug efflux transporter AcrB transmembrane domain"/>
    <property type="match status" value="3"/>
</dbReference>
<evidence type="ECO:0008006" key="12">
    <source>
        <dbReference type="Google" id="ProtNLM"/>
    </source>
</evidence>
<keyword evidence="2" id="KW-0813">Transport</keyword>
<protein>
    <recommendedName>
        <fullName evidence="12">SSD domain-containing protein</fullName>
    </recommendedName>
</protein>
<comment type="subcellular location">
    <subcellularLocation>
        <location evidence="1">Cell inner membrane</location>
        <topology evidence="1">Multi-pass membrane protein</topology>
    </subcellularLocation>
</comment>
<dbReference type="Gene3D" id="3.30.2090.10">
    <property type="entry name" value="Multidrug efflux transporter AcrB TolC docking domain, DN and DC subdomains"/>
    <property type="match status" value="2"/>
</dbReference>
<feature type="transmembrane region" description="Helical" evidence="9">
    <location>
        <begin position="1111"/>
        <end position="1131"/>
    </location>
</feature>
<dbReference type="Gene3D" id="3.30.70.1320">
    <property type="entry name" value="Multidrug efflux transporter AcrB pore domain like"/>
    <property type="match status" value="2"/>
</dbReference>
<proteinExistence type="predicted"/>
<gene>
    <name evidence="10" type="ORF">SOIL9_11990</name>
</gene>
<dbReference type="InterPro" id="IPR027463">
    <property type="entry name" value="AcrB_DN_DC_subdom"/>
</dbReference>
<evidence type="ECO:0000256" key="1">
    <source>
        <dbReference type="ARBA" id="ARBA00004429"/>
    </source>
</evidence>
<dbReference type="Gene3D" id="3.30.70.1440">
    <property type="entry name" value="Multidrug efflux transporter AcrB pore domain"/>
    <property type="match status" value="1"/>
</dbReference>
<accession>A0A6P2D817</accession>
<feature type="region of interest" description="Disordered" evidence="8">
    <location>
        <begin position="1238"/>
        <end position="1264"/>
    </location>
</feature>
<keyword evidence="3" id="KW-1003">Cell membrane</keyword>
<keyword evidence="4" id="KW-0997">Cell inner membrane</keyword>
<organism evidence="10 11">
    <name type="scientific">Gemmata massiliana</name>
    <dbReference type="NCBI Taxonomy" id="1210884"/>
    <lineage>
        <taxon>Bacteria</taxon>
        <taxon>Pseudomonadati</taxon>
        <taxon>Planctomycetota</taxon>
        <taxon>Planctomycetia</taxon>
        <taxon>Gemmatales</taxon>
        <taxon>Gemmataceae</taxon>
        <taxon>Gemmata</taxon>
    </lineage>
</organism>
<dbReference type="FunFam" id="3.30.70.1430:FF:000001">
    <property type="entry name" value="Efflux pump membrane transporter"/>
    <property type="match status" value="1"/>
</dbReference>
<evidence type="ECO:0000256" key="4">
    <source>
        <dbReference type="ARBA" id="ARBA00022519"/>
    </source>
</evidence>
<reference evidence="10 11" key="1">
    <citation type="submission" date="2019-05" db="EMBL/GenBank/DDBJ databases">
        <authorList>
            <consortium name="Science for Life Laboratories"/>
        </authorList>
    </citation>
    <scope>NUCLEOTIDE SEQUENCE [LARGE SCALE GENOMIC DNA]</scope>
    <source>
        <strain evidence="10">Soil9</strain>
    </source>
</reference>
<dbReference type="InterPro" id="IPR001036">
    <property type="entry name" value="Acrflvin-R"/>
</dbReference>
<feature type="transmembrane region" description="Helical" evidence="9">
    <location>
        <begin position="622"/>
        <end position="641"/>
    </location>
</feature>
<feature type="transmembrane region" description="Helical" evidence="9">
    <location>
        <begin position="1010"/>
        <end position="1033"/>
    </location>
</feature>
<dbReference type="PRINTS" id="PR00702">
    <property type="entry name" value="ACRIFLAVINRP"/>
</dbReference>
<evidence type="ECO:0000313" key="11">
    <source>
        <dbReference type="Proteomes" id="UP000464178"/>
    </source>
</evidence>
<evidence type="ECO:0000256" key="5">
    <source>
        <dbReference type="ARBA" id="ARBA00022692"/>
    </source>
</evidence>
<dbReference type="KEGG" id="gms:SOIL9_11990"/>
<feature type="transmembrane region" description="Helical" evidence="9">
    <location>
        <begin position="985"/>
        <end position="1003"/>
    </location>
</feature>
<evidence type="ECO:0000256" key="6">
    <source>
        <dbReference type="ARBA" id="ARBA00022989"/>
    </source>
</evidence>
<dbReference type="GO" id="GO:0042910">
    <property type="term" value="F:xenobiotic transmembrane transporter activity"/>
    <property type="evidence" value="ECO:0007669"/>
    <property type="project" value="TreeGrafter"/>
</dbReference>
<keyword evidence="11" id="KW-1185">Reference proteome</keyword>
<dbReference type="SUPFAM" id="SSF82693">
    <property type="entry name" value="Multidrug efflux transporter AcrB pore domain, PN1, PN2, PC1 and PC2 subdomains"/>
    <property type="match status" value="3"/>
</dbReference>
<feature type="region of interest" description="Disordered" evidence="8">
    <location>
        <begin position="1178"/>
        <end position="1204"/>
    </location>
</feature>
<evidence type="ECO:0000256" key="2">
    <source>
        <dbReference type="ARBA" id="ARBA00022448"/>
    </source>
</evidence>
<evidence type="ECO:0000313" key="10">
    <source>
        <dbReference type="EMBL" id="VTR96515.1"/>
    </source>
</evidence>
<feature type="transmembrane region" description="Helical" evidence="9">
    <location>
        <begin position="484"/>
        <end position="508"/>
    </location>
</feature>
<dbReference type="AlphaFoldDB" id="A0A6P2D817"/>
<dbReference type="RefSeq" id="WP_232069800.1">
    <property type="nucleotide sequence ID" value="NZ_LR593886.1"/>
</dbReference>
<dbReference type="GO" id="GO:0005886">
    <property type="term" value="C:plasma membrane"/>
    <property type="evidence" value="ECO:0007669"/>
    <property type="project" value="UniProtKB-SubCell"/>
</dbReference>
<dbReference type="FunFam" id="1.20.1640.10:FF:000001">
    <property type="entry name" value="Efflux pump membrane transporter"/>
    <property type="match status" value="1"/>
</dbReference>
<feature type="transmembrane region" description="Helical" evidence="9">
    <location>
        <begin position="529"/>
        <end position="549"/>
    </location>
</feature>
<dbReference type="PANTHER" id="PTHR32063">
    <property type="match status" value="1"/>
</dbReference>
<feature type="transmembrane region" description="Helical" evidence="9">
    <location>
        <begin position="458"/>
        <end position="478"/>
    </location>
</feature>
<dbReference type="PANTHER" id="PTHR32063:SF11">
    <property type="entry name" value="CATION OR DRUG EFFLUX SYSTEM PROTEIN"/>
    <property type="match status" value="1"/>
</dbReference>
<dbReference type="SUPFAM" id="SSF82866">
    <property type="entry name" value="Multidrug efflux transporter AcrB transmembrane domain"/>
    <property type="match status" value="2"/>
</dbReference>